<dbReference type="PROSITE" id="PS50017">
    <property type="entry name" value="DEATH_DOMAIN"/>
    <property type="match status" value="1"/>
</dbReference>
<dbReference type="AlphaFoldDB" id="A0A5K3FMD9"/>
<feature type="signal peptide" evidence="4">
    <location>
        <begin position="1"/>
        <end position="21"/>
    </location>
</feature>
<feature type="disulfide bond" evidence="1">
    <location>
        <begin position="177"/>
        <end position="192"/>
    </location>
</feature>
<feature type="chain" id="PRO_5024308522" evidence="4">
    <location>
        <begin position="22"/>
        <end position="480"/>
    </location>
</feature>
<dbReference type="PANTHER" id="PTHR46605">
    <property type="entry name" value="TUMOR NECROSIS FACTOR RECEPTOR"/>
    <property type="match status" value="1"/>
</dbReference>
<dbReference type="GO" id="GO:0005886">
    <property type="term" value="C:plasma membrane"/>
    <property type="evidence" value="ECO:0007669"/>
    <property type="project" value="TreeGrafter"/>
</dbReference>
<dbReference type="InterPro" id="IPR000488">
    <property type="entry name" value="Death_dom"/>
</dbReference>
<dbReference type="GO" id="GO:0048406">
    <property type="term" value="F:nerve growth factor binding"/>
    <property type="evidence" value="ECO:0007669"/>
    <property type="project" value="TreeGrafter"/>
</dbReference>
<dbReference type="CDD" id="cd01670">
    <property type="entry name" value="Death"/>
    <property type="match status" value="1"/>
</dbReference>
<feature type="domain" description="Death" evidence="5">
    <location>
        <begin position="382"/>
        <end position="449"/>
    </location>
</feature>
<evidence type="ECO:0000259" key="5">
    <source>
        <dbReference type="PROSITE" id="PS50017"/>
    </source>
</evidence>
<dbReference type="GO" id="GO:0005035">
    <property type="term" value="F:death receptor activity"/>
    <property type="evidence" value="ECO:0007669"/>
    <property type="project" value="TreeGrafter"/>
</dbReference>
<feature type="transmembrane region" description="Helical" evidence="3">
    <location>
        <begin position="263"/>
        <end position="283"/>
    </location>
</feature>
<accession>A0A5K3FMD9</accession>
<comment type="caution">
    <text evidence="1">Lacks conserved residue(s) required for the propagation of feature annotation.</text>
</comment>
<evidence type="ECO:0000256" key="3">
    <source>
        <dbReference type="SAM" id="Phobius"/>
    </source>
</evidence>
<feature type="domain" description="TNFR-Cys" evidence="6">
    <location>
        <begin position="176"/>
        <end position="216"/>
    </location>
</feature>
<protein>
    <submittedName>
        <fullName evidence="7">Death domain-containing protein</fullName>
    </submittedName>
</protein>
<keyword evidence="4" id="KW-0732">Signal</keyword>
<feature type="compositionally biased region" description="Low complexity" evidence="2">
    <location>
        <begin position="329"/>
        <end position="340"/>
    </location>
</feature>
<dbReference type="Pfam" id="PF00020">
    <property type="entry name" value="TNFR_c6"/>
    <property type="match status" value="2"/>
</dbReference>
<feature type="disulfide bond" evidence="1">
    <location>
        <begin position="195"/>
        <end position="208"/>
    </location>
</feature>
<dbReference type="CDD" id="cd13416">
    <property type="entry name" value="TNFRSF16"/>
    <property type="match status" value="1"/>
</dbReference>
<feature type="repeat" description="TNFR-Cys" evidence="1">
    <location>
        <begin position="176"/>
        <end position="216"/>
    </location>
</feature>
<feature type="domain" description="TNFR-Cys" evidence="6">
    <location>
        <begin position="91"/>
        <end position="135"/>
    </location>
</feature>
<dbReference type="PANTHER" id="PTHR46605:SF2">
    <property type="entry name" value="TNFR-CYS DOMAIN-CONTAINING PROTEIN"/>
    <property type="match status" value="1"/>
</dbReference>
<reference evidence="7" key="1">
    <citation type="submission" date="2019-11" db="UniProtKB">
        <authorList>
            <consortium name="WormBaseParasite"/>
        </authorList>
    </citation>
    <scope>IDENTIFICATION</scope>
</reference>
<dbReference type="WBParaSite" id="MCU_009621-RA">
    <property type="protein sequence ID" value="MCU_009621-RA"/>
    <property type="gene ID" value="MCU_009621"/>
</dbReference>
<feature type="region of interest" description="Disordered" evidence="2">
    <location>
        <begin position="323"/>
        <end position="342"/>
    </location>
</feature>
<dbReference type="GO" id="GO:0009986">
    <property type="term" value="C:cell surface"/>
    <property type="evidence" value="ECO:0007669"/>
    <property type="project" value="TreeGrafter"/>
</dbReference>
<feature type="disulfide bond" evidence="1">
    <location>
        <begin position="156"/>
        <end position="174"/>
    </location>
</feature>
<evidence type="ECO:0000256" key="4">
    <source>
        <dbReference type="SAM" id="SignalP"/>
    </source>
</evidence>
<keyword evidence="3" id="KW-0472">Membrane</keyword>
<dbReference type="SMART" id="SM00208">
    <property type="entry name" value="TNFR"/>
    <property type="match status" value="4"/>
</dbReference>
<dbReference type="GO" id="GO:0007266">
    <property type="term" value="P:Rho protein signal transduction"/>
    <property type="evidence" value="ECO:0007669"/>
    <property type="project" value="TreeGrafter"/>
</dbReference>
<dbReference type="GO" id="GO:0015026">
    <property type="term" value="F:coreceptor activity"/>
    <property type="evidence" value="ECO:0007669"/>
    <property type="project" value="TreeGrafter"/>
</dbReference>
<dbReference type="InterPro" id="IPR052302">
    <property type="entry name" value="Neurotrophin_rcpt-DD"/>
</dbReference>
<feature type="disulfide bond" evidence="1">
    <location>
        <begin position="198"/>
        <end position="216"/>
    </location>
</feature>
<feature type="disulfide bond" evidence="1">
    <location>
        <begin position="153"/>
        <end position="166"/>
    </location>
</feature>
<keyword evidence="3" id="KW-0812">Transmembrane</keyword>
<evidence type="ECO:0000313" key="7">
    <source>
        <dbReference type="WBParaSite" id="MCU_009621-RA"/>
    </source>
</evidence>
<feature type="domain" description="TNFR-Cys" evidence="6">
    <location>
        <begin position="136"/>
        <end position="174"/>
    </location>
</feature>
<proteinExistence type="predicted"/>
<keyword evidence="3" id="KW-1133">Transmembrane helix</keyword>
<feature type="repeat" description="TNFR-Cys" evidence="1">
    <location>
        <begin position="136"/>
        <end position="174"/>
    </location>
</feature>
<keyword evidence="1" id="KW-1015">Disulfide bond</keyword>
<dbReference type="Gene3D" id="2.10.50.10">
    <property type="entry name" value="Tumor Necrosis Factor Receptor, subunit A, domain 2"/>
    <property type="match status" value="4"/>
</dbReference>
<evidence type="ECO:0000259" key="6">
    <source>
        <dbReference type="PROSITE" id="PS50050"/>
    </source>
</evidence>
<evidence type="ECO:0000256" key="1">
    <source>
        <dbReference type="PROSITE-ProRule" id="PRU00206"/>
    </source>
</evidence>
<evidence type="ECO:0000256" key="2">
    <source>
        <dbReference type="SAM" id="MobiDB-lite"/>
    </source>
</evidence>
<sequence>MLNTQLLPTLIALLACHEALTLPTATGRTGQHLATSTNSTGLDHIQQETCPNANEEIVLTMSGQLKCCVKCPAGEGMLQLCTNHTQTVCRTCQEFSEFSPVASATAKCMQCKQCQELHPFAKFRTHCTPTSDAVCECIPGYFFVEAQSTCQSCTKCPPGHGAERPCDWNRDSLCKPCPAGTWSSSTSATETCQTCRKCKPGQIEMRPCSATHNTLCCPLHEPNCSDTLEMDAIRDEPSQTNRRQATGDQMPDHVAYGDDYPMITVYCSLLGLVILTLLIYVFYKLWQQHLTAVDAKAGMVEAAGGNALHPAFAELTKSRSVSAATSGHSSLSKQKASAASRPDCVRQHLLSESTQYSSLPQRPPISSELMEELSQALSADDRWKQVGGMLGYSDEALQRFENSSEHENDDVTKETTGATVAARRMLSSWFASRPSTETNPLESLISVIELIPGTANLCVLLKEYSSVKSPPPHPPLGQPH</sequence>
<dbReference type="Gene3D" id="6.10.250.1780">
    <property type="match status" value="1"/>
</dbReference>
<dbReference type="InterPro" id="IPR034046">
    <property type="entry name" value="TNFRSF16_N"/>
</dbReference>
<feature type="repeat" description="TNFR-Cys" evidence="1">
    <location>
        <begin position="91"/>
        <end position="135"/>
    </location>
</feature>
<name>A0A5K3FMD9_MESCO</name>
<organism evidence="7">
    <name type="scientific">Mesocestoides corti</name>
    <name type="common">Flatworm</name>
    <dbReference type="NCBI Taxonomy" id="53468"/>
    <lineage>
        <taxon>Eukaryota</taxon>
        <taxon>Metazoa</taxon>
        <taxon>Spiralia</taxon>
        <taxon>Lophotrochozoa</taxon>
        <taxon>Platyhelminthes</taxon>
        <taxon>Cestoda</taxon>
        <taxon>Eucestoda</taxon>
        <taxon>Cyclophyllidea</taxon>
        <taxon>Mesocestoididae</taxon>
        <taxon>Mesocestoides</taxon>
    </lineage>
</organism>
<dbReference type="PROSITE" id="PS50050">
    <property type="entry name" value="TNFR_NGFR_2"/>
    <property type="match status" value="3"/>
</dbReference>
<dbReference type="SUPFAM" id="SSF57586">
    <property type="entry name" value="TNF receptor-like"/>
    <property type="match status" value="2"/>
</dbReference>
<dbReference type="InterPro" id="IPR001368">
    <property type="entry name" value="TNFR/NGFR_Cys_rich_reg"/>
</dbReference>